<organism evidence="2">
    <name type="scientific">viral metagenome</name>
    <dbReference type="NCBI Taxonomy" id="1070528"/>
    <lineage>
        <taxon>unclassified sequences</taxon>
        <taxon>metagenomes</taxon>
        <taxon>organismal metagenomes</taxon>
    </lineage>
</organism>
<evidence type="ECO:0000313" key="2">
    <source>
        <dbReference type="EMBL" id="QHT83275.1"/>
    </source>
</evidence>
<dbReference type="AlphaFoldDB" id="A0A6C0HT15"/>
<dbReference type="EMBL" id="MN740007">
    <property type="protein sequence ID" value="QHT83275.1"/>
    <property type="molecule type" value="Genomic_DNA"/>
</dbReference>
<dbReference type="SUPFAM" id="SSF57850">
    <property type="entry name" value="RING/U-box"/>
    <property type="match status" value="1"/>
</dbReference>
<sequence length="123" mass="14307">MNLDLSERINLHVKGHNVFLVQRDQTYCEIVDGTRGKTIALELTVDNLCEILENLHTYVLDEEIEIDYFVDKNIDFRNLFPTIDFDICCVCYSTTVNEFECHHTICMLCQAKISKCPLCRRAV</sequence>
<accession>A0A6C0HT15</accession>
<proteinExistence type="predicted"/>
<protein>
    <recommendedName>
        <fullName evidence="1">RING-type domain-containing protein</fullName>
    </recommendedName>
</protein>
<feature type="domain" description="RING-type" evidence="1">
    <location>
        <begin position="88"/>
        <end position="120"/>
    </location>
</feature>
<dbReference type="InterPro" id="IPR001841">
    <property type="entry name" value="Znf_RING"/>
</dbReference>
<dbReference type="PROSITE" id="PS50089">
    <property type="entry name" value="ZF_RING_2"/>
    <property type="match status" value="1"/>
</dbReference>
<reference evidence="2" key="1">
    <citation type="journal article" date="2020" name="Nature">
        <title>Giant virus diversity and host interactions through global metagenomics.</title>
        <authorList>
            <person name="Schulz F."/>
            <person name="Roux S."/>
            <person name="Paez-Espino D."/>
            <person name="Jungbluth S."/>
            <person name="Walsh D.A."/>
            <person name="Denef V.J."/>
            <person name="McMahon K.D."/>
            <person name="Konstantinidis K.T."/>
            <person name="Eloe-Fadrosh E.A."/>
            <person name="Kyrpides N.C."/>
            <person name="Woyke T."/>
        </authorList>
    </citation>
    <scope>NUCLEOTIDE SEQUENCE</scope>
    <source>
        <strain evidence="2">GVMAG-M-3300023184-167</strain>
    </source>
</reference>
<evidence type="ECO:0000259" key="1">
    <source>
        <dbReference type="PROSITE" id="PS50089"/>
    </source>
</evidence>
<name>A0A6C0HT15_9ZZZZ</name>